<evidence type="ECO:0000313" key="9">
    <source>
        <dbReference type="Proteomes" id="UP000320776"/>
    </source>
</evidence>
<proteinExistence type="inferred from homology"/>
<dbReference type="Gene3D" id="3.40.50.1000">
    <property type="entry name" value="HAD superfamily/HAD-like"/>
    <property type="match status" value="1"/>
</dbReference>
<dbReference type="KEGG" id="sted:SPTER_34820"/>
<dbReference type="CDD" id="cd01630">
    <property type="entry name" value="HAD_KDO-like"/>
    <property type="match status" value="1"/>
</dbReference>
<dbReference type="RefSeq" id="WP_144351485.1">
    <property type="nucleotide sequence ID" value="NZ_CP036259.1"/>
</dbReference>
<dbReference type="SUPFAM" id="SSF56784">
    <property type="entry name" value="HAD-like"/>
    <property type="match status" value="1"/>
</dbReference>
<dbReference type="InterPro" id="IPR036412">
    <property type="entry name" value="HAD-like_sf"/>
</dbReference>
<accession>A0A517DXI2</accession>
<dbReference type="SFLD" id="SFLDG01138">
    <property type="entry name" value="C1.6.2:_Deoxy-d-mannose-octulo"/>
    <property type="match status" value="1"/>
</dbReference>
<dbReference type="OrthoDB" id="9805604at2"/>
<keyword evidence="6 7" id="KW-0460">Magnesium</keyword>
<dbReference type="SFLD" id="SFLDS00003">
    <property type="entry name" value="Haloacid_Dehalogenase"/>
    <property type="match status" value="1"/>
</dbReference>
<keyword evidence="9" id="KW-1185">Reference proteome</keyword>
<keyword evidence="5 8" id="KW-0378">Hydrolase</keyword>
<dbReference type="Pfam" id="PF08282">
    <property type="entry name" value="Hydrolase_3"/>
    <property type="match status" value="1"/>
</dbReference>
<evidence type="ECO:0000256" key="7">
    <source>
        <dbReference type="PIRSR" id="PIRSR006118-2"/>
    </source>
</evidence>
<gene>
    <name evidence="8" type="primary">kdsC</name>
    <name evidence="8" type="ORF">SPTER_34820</name>
</gene>
<dbReference type="SFLD" id="SFLDG01136">
    <property type="entry name" value="C1.6:_Phosphoserine_Phosphatas"/>
    <property type="match status" value="1"/>
</dbReference>
<dbReference type="GO" id="GO:0019143">
    <property type="term" value="F:3-deoxy-manno-octulosonate-8-phosphatase activity"/>
    <property type="evidence" value="ECO:0007669"/>
    <property type="project" value="UniProtKB-EC"/>
</dbReference>
<evidence type="ECO:0000256" key="4">
    <source>
        <dbReference type="ARBA" id="ARBA00022723"/>
    </source>
</evidence>
<dbReference type="PANTHER" id="PTHR21485:SF3">
    <property type="entry name" value="N-ACYLNEURAMINATE CYTIDYLYLTRANSFERASE"/>
    <property type="match status" value="1"/>
</dbReference>
<protein>
    <submittedName>
        <fullName evidence="8">3-deoxy-D-manno-octulosonate 8-phosphate phosphatase KdsC</fullName>
        <ecNumber evidence="8">3.1.3.45</ecNumber>
    </submittedName>
</protein>
<keyword evidence="4 7" id="KW-0479">Metal-binding</keyword>
<dbReference type="NCBIfam" id="TIGR01670">
    <property type="entry name" value="KdsC-phosphatas"/>
    <property type="match status" value="1"/>
</dbReference>
<reference evidence="8 9" key="1">
    <citation type="submission" date="2019-02" db="EMBL/GenBank/DDBJ databases">
        <title>Closed genome of Sporomusa termitida DSM 4440.</title>
        <authorList>
            <person name="Poehlein A."/>
            <person name="Daniel R."/>
        </authorList>
    </citation>
    <scope>NUCLEOTIDE SEQUENCE [LARGE SCALE GENOMIC DNA]</scope>
    <source>
        <strain evidence="8 9">DSM 4440</strain>
    </source>
</reference>
<evidence type="ECO:0000256" key="2">
    <source>
        <dbReference type="ARBA" id="ARBA00005893"/>
    </source>
</evidence>
<dbReference type="InterPro" id="IPR023214">
    <property type="entry name" value="HAD_sf"/>
</dbReference>
<evidence type="ECO:0000256" key="6">
    <source>
        <dbReference type="ARBA" id="ARBA00022842"/>
    </source>
</evidence>
<dbReference type="GO" id="GO:0046872">
    <property type="term" value="F:metal ion binding"/>
    <property type="evidence" value="ECO:0007669"/>
    <property type="project" value="UniProtKB-KW"/>
</dbReference>
<dbReference type="EC" id="3.1.3.45" evidence="8"/>
<feature type="binding site" evidence="7">
    <location>
        <position position="109"/>
    </location>
    <ligand>
        <name>Mg(2+)</name>
        <dbReference type="ChEBI" id="CHEBI:18420"/>
    </ligand>
</feature>
<evidence type="ECO:0000256" key="5">
    <source>
        <dbReference type="ARBA" id="ARBA00022801"/>
    </source>
</evidence>
<feature type="binding site" evidence="7">
    <location>
        <position position="18"/>
    </location>
    <ligand>
        <name>substrate</name>
    </ligand>
</feature>
<name>A0A517DXI2_9FIRM</name>
<comment type="subunit">
    <text evidence="3">Homotetramer.</text>
</comment>
<dbReference type="EMBL" id="CP036259">
    <property type="protein sequence ID" value="QDR82061.1"/>
    <property type="molecule type" value="Genomic_DNA"/>
</dbReference>
<dbReference type="PIRSF" id="PIRSF006118">
    <property type="entry name" value="KDO8-P_Ptase"/>
    <property type="match status" value="1"/>
</dbReference>
<dbReference type="PANTHER" id="PTHR21485">
    <property type="entry name" value="HAD SUPERFAMILY MEMBERS CMAS AND KDSC"/>
    <property type="match status" value="1"/>
</dbReference>
<dbReference type="InterPro" id="IPR050793">
    <property type="entry name" value="CMP-NeuNAc_synthase"/>
</dbReference>
<dbReference type="InterPro" id="IPR010023">
    <property type="entry name" value="KdsC_fam"/>
</dbReference>
<dbReference type="Proteomes" id="UP000320776">
    <property type="component" value="Chromosome"/>
</dbReference>
<dbReference type="FunFam" id="3.40.50.1000:FF:000029">
    <property type="entry name" value="3-deoxy-D-manno-octulosonate 8-phosphate phosphatase KdsC"/>
    <property type="match status" value="1"/>
</dbReference>
<sequence length="181" mass="19744">MDSIVWAKKIKLLIFDVDGVLTSGHIIFGAEGETVKEFYAQDGLGISLAHKAGLKTAIITGRESEMVRRRGAELKIGDVYQGAMDKVTALQELVAKYGLALEEIAYVGDDINDLPVMLRIGLPCAVGNAVPEVRAAAKYITSRQGGSGAVREVIEHILKAQGLWDNLIQQYMKPERFTISQ</sequence>
<dbReference type="GO" id="GO:0008781">
    <property type="term" value="F:N-acylneuraminate cytidylyltransferase activity"/>
    <property type="evidence" value="ECO:0007669"/>
    <property type="project" value="TreeGrafter"/>
</dbReference>
<organism evidence="8 9">
    <name type="scientific">Sporomusa termitida</name>
    <dbReference type="NCBI Taxonomy" id="2377"/>
    <lineage>
        <taxon>Bacteria</taxon>
        <taxon>Bacillati</taxon>
        <taxon>Bacillota</taxon>
        <taxon>Negativicutes</taxon>
        <taxon>Selenomonadales</taxon>
        <taxon>Sporomusaceae</taxon>
        <taxon>Sporomusa</taxon>
    </lineage>
</organism>
<evidence type="ECO:0000256" key="1">
    <source>
        <dbReference type="ARBA" id="ARBA00001946"/>
    </source>
</evidence>
<dbReference type="AlphaFoldDB" id="A0A517DXI2"/>
<evidence type="ECO:0000256" key="3">
    <source>
        <dbReference type="ARBA" id="ARBA00011881"/>
    </source>
</evidence>
<evidence type="ECO:0000313" key="8">
    <source>
        <dbReference type="EMBL" id="QDR82061.1"/>
    </source>
</evidence>
<comment type="cofactor">
    <cofactor evidence="1 7">
        <name>Mg(2+)</name>
        <dbReference type="ChEBI" id="CHEBI:18420"/>
    </cofactor>
</comment>
<comment type="similarity">
    <text evidence="2">Belongs to the KdsC family.</text>
</comment>
<feature type="binding site" evidence="7">
    <location>
        <position position="16"/>
    </location>
    <ligand>
        <name>Mg(2+)</name>
        <dbReference type="ChEBI" id="CHEBI:18420"/>
    </ligand>
</feature>